<evidence type="ECO:0000256" key="1">
    <source>
        <dbReference type="ARBA" id="ARBA00003291"/>
    </source>
</evidence>
<dbReference type="PROSITE" id="PS50222">
    <property type="entry name" value="EF_HAND_2"/>
    <property type="match status" value="3"/>
</dbReference>
<dbReference type="PANTHER" id="PTHR31286">
    <property type="entry name" value="GLYCINE-RICH CELL WALL STRUCTURAL PROTEIN 1.8-LIKE"/>
    <property type="match status" value="1"/>
</dbReference>
<keyword evidence="7" id="KW-1185">Reference proteome</keyword>
<organism evidence="6 7">
    <name type="scientific">Colocasia esculenta</name>
    <name type="common">Wild taro</name>
    <name type="synonym">Arum esculentum</name>
    <dbReference type="NCBI Taxonomy" id="4460"/>
    <lineage>
        <taxon>Eukaryota</taxon>
        <taxon>Viridiplantae</taxon>
        <taxon>Streptophyta</taxon>
        <taxon>Embryophyta</taxon>
        <taxon>Tracheophyta</taxon>
        <taxon>Spermatophyta</taxon>
        <taxon>Magnoliopsida</taxon>
        <taxon>Liliopsida</taxon>
        <taxon>Araceae</taxon>
        <taxon>Aroideae</taxon>
        <taxon>Colocasieae</taxon>
        <taxon>Colocasia</taxon>
    </lineage>
</organism>
<evidence type="ECO:0000259" key="5">
    <source>
        <dbReference type="PROSITE" id="PS50222"/>
    </source>
</evidence>
<evidence type="ECO:0000313" key="6">
    <source>
        <dbReference type="EMBL" id="MQM13056.1"/>
    </source>
</evidence>
<gene>
    <name evidence="6" type="ORF">Taro_045977</name>
</gene>
<dbReference type="OrthoDB" id="786567at2759"/>
<dbReference type="FunFam" id="1.10.238.10:FF:000089">
    <property type="entry name" value="calmodulin-like protein 3"/>
    <property type="match status" value="1"/>
</dbReference>
<name>A0A843WYA4_COLES</name>
<feature type="domain" description="EF-hand" evidence="5">
    <location>
        <begin position="586"/>
        <end position="621"/>
    </location>
</feature>
<dbReference type="Gene3D" id="1.10.238.10">
    <property type="entry name" value="EF-hand"/>
    <property type="match status" value="2"/>
</dbReference>
<dbReference type="GO" id="GO:0005509">
    <property type="term" value="F:calcium ion binding"/>
    <property type="evidence" value="ECO:0007669"/>
    <property type="project" value="InterPro"/>
</dbReference>
<dbReference type="InterPro" id="IPR025558">
    <property type="entry name" value="DUF4283"/>
</dbReference>
<proteinExistence type="predicted"/>
<keyword evidence="4" id="KW-0106">Calcium</keyword>
<reference evidence="6" key="1">
    <citation type="submission" date="2017-07" db="EMBL/GenBank/DDBJ databases">
        <title>Taro Niue Genome Assembly and Annotation.</title>
        <authorList>
            <person name="Atibalentja N."/>
            <person name="Keating K."/>
            <person name="Fields C.J."/>
        </authorList>
    </citation>
    <scope>NUCLEOTIDE SEQUENCE</scope>
    <source>
        <strain evidence="6">Niue_2</strain>
        <tissue evidence="6">Leaf</tissue>
    </source>
</reference>
<dbReference type="AlphaFoldDB" id="A0A843WYA4"/>
<comment type="caution">
    <text evidence="6">The sequence shown here is derived from an EMBL/GenBank/DDBJ whole genome shotgun (WGS) entry which is preliminary data.</text>
</comment>
<dbReference type="SMART" id="SM00054">
    <property type="entry name" value="EFh"/>
    <property type="match status" value="4"/>
</dbReference>
<comment type="function">
    <text evidence="1">Potential calcium sensor.</text>
</comment>
<dbReference type="Pfam" id="PF14111">
    <property type="entry name" value="DUF4283"/>
    <property type="match status" value="1"/>
</dbReference>
<dbReference type="InterPro" id="IPR018247">
    <property type="entry name" value="EF_Hand_1_Ca_BS"/>
</dbReference>
<dbReference type="Pfam" id="PF13499">
    <property type="entry name" value="EF-hand_7"/>
    <property type="match status" value="2"/>
</dbReference>
<dbReference type="CDD" id="cd00051">
    <property type="entry name" value="EFh"/>
    <property type="match status" value="1"/>
</dbReference>
<evidence type="ECO:0000256" key="3">
    <source>
        <dbReference type="ARBA" id="ARBA00022737"/>
    </source>
</evidence>
<keyword evidence="3" id="KW-0677">Repeat</keyword>
<feature type="domain" description="EF-hand" evidence="5">
    <location>
        <begin position="624"/>
        <end position="659"/>
    </location>
</feature>
<feature type="domain" description="EF-hand" evidence="5">
    <location>
        <begin position="512"/>
        <end position="547"/>
    </location>
</feature>
<dbReference type="Proteomes" id="UP000652761">
    <property type="component" value="Unassembled WGS sequence"/>
</dbReference>
<dbReference type="InterPro" id="IPR011992">
    <property type="entry name" value="EF-hand-dom_pair"/>
</dbReference>
<keyword evidence="2" id="KW-0479">Metal-binding</keyword>
<dbReference type="EMBL" id="NMUH01005543">
    <property type="protein sequence ID" value="MQM13056.1"/>
    <property type="molecule type" value="Genomic_DNA"/>
</dbReference>
<dbReference type="PANTHER" id="PTHR31286:SF180">
    <property type="entry name" value="OS10G0362600 PROTEIN"/>
    <property type="match status" value="1"/>
</dbReference>
<sequence>MAAPEVSPPAGGHGPLGGLSFAQVVASSLAFPEVTTDVHLPVFTDQGEPAVFFSKAEMEASLKPFLYSVVAKTAYGRPPVPEIRAHLSSRCGIKESFVISALDNFHILLRFKCQDDYLRVLLRDSIYVQGKLFRFFKWTPLFKPSEEPTVVPVWVEFPELPVNLYHKKLLTSIACNVGPVLQIAHATELLLNTKAAWVCVELDLAKYRPDRLWIGMGDMGGYWQDIIYDNLPAYCFSCFRLGHSKDACRSKEEGVQMSNKAPKIAIGIPNPPQVQVWAPIRQGDAGNQILSVAKESPVSPGADVAFAGEATAAPVASPASPTTGLRAPVAIRSGSITPAVGLAAGSPRGSLPPAIRAADVAPAACPAGDVISSAGLGGNAEEGFHGGANKSGCGSGFTAQESEARMIALASEEGVQAGSSKVSAGSGGLWLPKVDTAEGTVHGEDNPSISALVISSMSVEDPIPGQLFSLRMRKRSKSLSSSPSSSSAGSSPHLAPSPRFSAAAAAAFDVQQMTPELLQLFDDFDADGDGRISHADLESLLRRLSAGATSDPAGVAASMVHTADLDGDGFISLEEFASACGGDEARRGEELRSAFEVYDRDGDGVISAEELHQVLSGVMGEGAATLADCRSMIRAVDCNGDGAVSFDEFERMMVPSSPPLRPDQTL</sequence>
<dbReference type="InterPro" id="IPR040256">
    <property type="entry name" value="At4g02000-like"/>
</dbReference>
<protein>
    <recommendedName>
        <fullName evidence="5">EF-hand domain-containing protein</fullName>
    </recommendedName>
</protein>
<evidence type="ECO:0000256" key="2">
    <source>
        <dbReference type="ARBA" id="ARBA00022723"/>
    </source>
</evidence>
<evidence type="ECO:0000256" key="4">
    <source>
        <dbReference type="ARBA" id="ARBA00022837"/>
    </source>
</evidence>
<accession>A0A843WYA4</accession>
<dbReference type="PROSITE" id="PS00018">
    <property type="entry name" value="EF_HAND_1"/>
    <property type="match status" value="3"/>
</dbReference>
<dbReference type="InterPro" id="IPR002048">
    <property type="entry name" value="EF_hand_dom"/>
</dbReference>
<evidence type="ECO:0000313" key="7">
    <source>
        <dbReference type="Proteomes" id="UP000652761"/>
    </source>
</evidence>
<dbReference type="SUPFAM" id="SSF47473">
    <property type="entry name" value="EF-hand"/>
    <property type="match status" value="1"/>
</dbReference>